<evidence type="ECO:0000313" key="4">
    <source>
        <dbReference type="Proteomes" id="UP000054935"/>
    </source>
</evidence>
<dbReference type="Proteomes" id="UP000054935">
    <property type="component" value="Unassembled WGS sequence"/>
</dbReference>
<dbReference type="EMBL" id="CYSE01000010">
    <property type="protein sequence ID" value="CUH81956.1"/>
    <property type="molecule type" value="Genomic_DNA"/>
</dbReference>
<accession>A0A0P1GJ97</accession>
<feature type="domain" description="ATPase dynein-related AAA" evidence="2">
    <location>
        <begin position="483"/>
        <end position="565"/>
    </location>
</feature>
<evidence type="ECO:0000313" key="3">
    <source>
        <dbReference type="EMBL" id="CUH81956.1"/>
    </source>
</evidence>
<dbReference type="InterPro" id="IPR027417">
    <property type="entry name" value="P-loop_NTPase"/>
</dbReference>
<dbReference type="OrthoDB" id="9781481at2"/>
<evidence type="ECO:0000256" key="1">
    <source>
        <dbReference type="SAM" id="MobiDB-lite"/>
    </source>
</evidence>
<keyword evidence="3" id="KW-0378">Hydrolase</keyword>
<gene>
    <name evidence="3" type="primary">mcrB_2</name>
    <name evidence="3" type="ORF">TRN7648_03743</name>
</gene>
<organism evidence="3 4">
    <name type="scientific">Tropicibacter naphthalenivorans</name>
    <dbReference type="NCBI Taxonomy" id="441103"/>
    <lineage>
        <taxon>Bacteria</taxon>
        <taxon>Pseudomonadati</taxon>
        <taxon>Pseudomonadota</taxon>
        <taxon>Alphaproteobacteria</taxon>
        <taxon>Rhodobacterales</taxon>
        <taxon>Roseobacteraceae</taxon>
        <taxon>Tropicibacter</taxon>
    </lineage>
</organism>
<dbReference type="InterPro" id="IPR052934">
    <property type="entry name" value="Methyl-DNA_Rec/Restrict_Enz"/>
</dbReference>
<dbReference type="PANTHER" id="PTHR37291:SF1">
    <property type="entry name" value="TYPE IV METHYL-DIRECTED RESTRICTION ENZYME ECOKMCRB SUBUNIT"/>
    <property type="match status" value="1"/>
</dbReference>
<keyword evidence="4" id="KW-1185">Reference proteome</keyword>
<dbReference type="STRING" id="441103.TRN7648_03743"/>
<protein>
    <submittedName>
        <fullName evidence="3">5-methylcytosine-specific restriction enzyme B</fullName>
        <ecNumber evidence="3">3.1.21.-</ecNumber>
    </submittedName>
</protein>
<proteinExistence type="predicted"/>
<feature type="region of interest" description="Disordered" evidence="1">
    <location>
        <begin position="176"/>
        <end position="199"/>
    </location>
</feature>
<dbReference type="PANTHER" id="PTHR37291">
    <property type="entry name" value="5-METHYLCYTOSINE-SPECIFIC RESTRICTION ENZYME B"/>
    <property type="match status" value="1"/>
</dbReference>
<dbReference type="AlphaFoldDB" id="A0A0P1GJ97"/>
<dbReference type="Gene3D" id="3.40.50.300">
    <property type="entry name" value="P-loop containing nucleotide triphosphate hydrolases"/>
    <property type="match status" value="1"/>
</dbReference>
<sequence>MDAYDQFQETGARSDIFDAFGEPRDYWVRSTRERRNRVYPTKPLIGFILNKTKLNGGWGEQSDAAARLHNSGYIIVDQNDQPIEPAERYKHLMNGADRIRLCALNYFIEPAREQAAREVSIRAQDLATAMGLKDVFPNICQALGGGKFQTLAQVPPPKSTDPNPSSSTVFTYTLNSQPEADPVTDTKRKPSPSALNTILYGPPGTGKTYATFRKAVEICDGAEAVAAMDGPTLKARYTELREAGRIGFVTFHQSYSYEEFVEGLRPEGGAGEAGFTLEPRNGALREIASLAALHDCRSSDTSLLTPHDAPFSMGERAVFKVAIQPLMETANIVGNDGVETVALTGQAGMDLSDPRFDQSEEILQAYKKASLVAETAKWSERSVETANCFRNKVQIGDIVLVTKNNKLIQAIGEVTGPYSYHEEAQEGGSHRRNVRWLRMAPRGIPIKAVYDGRLDNWPINRLAAQRIDNKALEALINGNVSAAAVDTPFVLVMDEINRANISKVFGELITLLEEDKRAGAENEVAVRLPYSGDLFTLPANLHFLGTMNTADRSIALLDTALRRRFHFEETPPMPTLLGNIDGIDLSLLLTRLNQRIEYLVDRDHLIGHAFFMGCQSRADIDTVMRRKVLPLLAEYFHEDWERIVAVLGGEAQGFIAKDTLDVPPGLDLAMDGPRYRYTVRDTFPENAYAGLQA</sequence>
<dbReference type="GO" id="GO:0005524">
    <property type="term" value="F:ATP binding"/>
    <property type="evidence" value="ECO:0007669"/>
    <property type="project" value="InterPro"/>
</dbReference>
<dbReference type="SUPFAM" id="SSF52540">
    <property type="entry name" value="P-loop containing nucleoside triphosphate hydrolases"/>
    <property type="match status" value="1"/>
</dbReference>
<evidence type="ECO:0000259" key="2">
    <source>
        <dbReference type="Pfam" id="PF07728"/>
    </source>
</evidence>
<dbReference type="InterPro" id="IPR011704">
    <property type="entry name" value="ATPase_dyneun-rel_AAA"/>
</dbReference>
<dbReference type="Pfam" id="PF07728">
    <property type="entry name" value="AAA_5"/>
    <property type="match status" value="1"/>
</dbReference>
<name>A0A0P1GJ97_9RHOB</name>
<reference evidence="3 4" key="1">
    <citation type="submission" date="2015-09" db="EMBL/GenBank/DDBJ databases">
        <authorList>
            <consortium name="Swine Surveillance"/>
        </authorList>
    </citation>
    <scope>NUCLEOTIDE SEQUENCE [LARGE SCALE GENOMIC DNA]</scope>
    <source>
        <strain evidence="3 4">CECT 7648</strain>
    </source>
</reference>
<dbReference type="GO" id="GO:0016887">
    <property type="term" value="F:ATP hydrolysis activity"/>
    <property type="evidence" value="ECO:0007669"/>
    <property type="project" value="InterPro"/>
</dbReference>
<dbReference type="EC" id="3.1.21.-" evidence="3"/>